<evidence type="ECO:0000313" key="2">
    <source>
        <dbReference type="EMBL" id="CAI9303544.1"/>
    </source>
</evidence>
<reference evidence="2" key="1">
    <citation type="submission" date="2023-04" db="EMBL/GenBank/DDBJ databases">
        <authorList>
            <person name="Vijverberg K."/>
            <person name="Xiong W."/>
            <person name="Schranz E."/>
        </authorList>
    </citation>
    <scope>NUCLEOTIDE SEQUENCE</scope>
</reference>
<gene>
    <name evidence="2" type="ORF">LSALG_LOCUS41975</name>
</gene>
<evidence type="ECO:0000256" key="1">
    <source>
        <dbReference type="SAM" id="MobiDB-lite"/>
    </source>
</evidence>
<feature type="region of interest" description="Disordered" evidence="1">
    <location>
        <begin position="105"/>
        <end position="139"/>
    </location>
</feature>
<sequence length="392" mass="44772">MKPTYFPYPHWIALILPRIGEDDEGINEYVVDEEEVEFDVHIGSRYSRNDYFSSKNELAHSLLFDFYFINNSLAEDIVQHISYPSQMESIDPMTQDVNNDDDVLIEETPPASLGDDQTPPPPPKTRSSSAAGGSSAPPAKKCNLKVDLEDIIVDGCMTIEEVIEIMLEDNTLVRTRRDECQTIKISHTLASTDAQETSIQRLNIDVAKQNRVFELKDRINRKKFEIFVSRRYQTNPIIKFRCTKPKNKLLKMHLAMKNVEYEYTKAIFAHAQEVQLAIQHKNVHAQEIKLANVFMLRSSRRRQLLPPPRFLLVLAPPTSDLRLAPPHRPTLSSNTQSMEPLLSGNLTLPALSSNMRSDDLRVTASIAQIYKPYVLLRCSRTLTSDLMKFLKS</sequence>
<name>A0AA36A413_LACSI</name>
<evidence type="ECO:0000313" key="3">
    <source>
        <dbReference type="Proteomes" id="UP001177003"/>
    </source>
</evidence>
<protein>
    <submittedName>
        <fullName evidence="2">Uncharacterized protein</fullName>
    </submittedName>
</protein>
<dbReference type="AlphaFoldDB" id="A0AA36A413"/>
<keyword evidence="3" id="KW-1185">Reference proteome</keyword>
<dbReference type="EMBL" id="OX465085">
    <property type="protein sequence ID" value="CAI9303544.1"/>
    <property type="molecule type" value="Genomic_DNA"/>
</dbReference>
<dbReference type="Proteomes" id="UP001177003">
    <property type="component" value="Chromosome 9"/>
</dbReference>
<feature type="compositionally biased region" description="Low complexity" evidence="1">
    <location>
        <begin position="127"/>
        <end position="139"/>
    </location>
</feature>
<organism evidence="2 3">
    <name type="scientific">Lactuca saligna</name>
    <name type="common">Willowleaf lettuce</name>
    <dbReference type="NCBI Taxonomy" id="75948"/>
    <lineage>
        <taxon>Eukaryota</taxon>
        <taxon>Viridiplantae</taxon>
        <taxon>Streptophyta</taxon>
        <taxon>Embryophyta</taxon>
        <taxon>Tracheophyta</taxon>
        <taxon>Spermatophyta</taxon>
        <taxon>Magnoliopsida</taxon>
        <taxon>eudicotyledons</taxon>
        <taxon>Gunneridae</taxon>
        <taxon>Pentapetalae</taxon>
        <taxon>asterids</taxon>
        <taxon>campanulids</taxon>
        <taxon>Asterales</taxon>
        <taxon>Asteraceae</taxon>
        <taxon>Cichorioideae</taxon>
        <taxon>Cichorieae</taxon>
        <taxon>Lactucinae</taxon>
        <taxon>Lactuca</taxon>
    </lineage>
</organism>
<proteinExistence type="predicted"/>
<accession>A0AA36A413</accession>